<accession>A0A329QLN6</accession>
<organism evidence="1 2">
    <name type="scientific">Phytoactinopolyspora halophila</name>
    <dbReference type="NCBI Taxonomy" id="1981511"/>
    <lineage>
        <taxon>Bacteria</taxon>
        <taxon>Bacillati</taxon>
        <taxon>Actinomycetota</taxon>
        <taxon>Actinomycetes</taxon>
        <taxon>Jiangellales</taxon>
        <taxon>Jiangellaceae</taxon>
        <taxon>Phytoactinopolyspora</taxon>
    </lineage>
</organism>
<dbReference type="EMBL" id="QMIG01000013">
    <property type="protein sequence ID" value="RAW13260.1"/>
    <property type="molecule type" value="Genomic_DNA"/>
</dbReference>
<evidence type="ECO:0000313" key="1">
    <source>
        <dbReference type="EMBL" id="RAW13260.1"/>
    </source>
</evidence>
<dbReference type="OrthoDB" id="3239759at2"/>
<protein>
    <recommendedName>
        <fullName evidence="3">Serine/arginine repetitive matrix protein 2</fullName>
    </recommendedName>
</protein>
<evidence type="ECO:0008006" key="3">
    <source>
        <dbReference type="Google" id="ProtNLM"/>
    </source>
</evidence>
<gene>
    <name evidence="1" type="ORF">DPM12_13095</name>
</gene>
<dbReference type="RefSeq" id="WP_112258771.1">
    <property type="nucleotide sequence ID" value="NZ_QMIG01000013.1"/>
</dbReference>
<dbReference type="AlphaFoldDB" id="A0A329QLN6"/>
<keyword evidence="2" id="KW-1185">Reference proteome</keyword>
<proteinExistence type="predicted"/>
<name>A0A329QLN6_9ACTN</name>
<reference evidence="1 2" key="1">
    <citation type="submission" date="2018-06" db="EMBL/GenBank/DDBJ databases">
        <title>Phytoactinopolyspora halophila sp. nov., a novel halophilic actinomycete isolated from a saline soil in China.</title>
        <authorList>
            <person name="Tang S.-K."/>
        </authorList>
    </citation>
    <scope>NUCLEOTIDE SEQUENCE [LARGE SCALE GENOMIC DNA]</scope>
    <source>
        <strain evidence="1 2">YIM 96934</strain>
    </source>
</reference>
<dbReference type="Proteomes" id="UP000250462">
    <property type="component" value="Unassembled WGS sequence"/>
</dbReference>
<evidence type="ECO:0000313" key="2">
    <source>
        <dbReference type="Proteomes" id="UP000250462"/>
    </source>
</evidence>
<comment type="caution">
    <text evidence="1">The sequence shown here is derived from an EMBL/GenBank/DDBJ whole genome shotgun (WGS) entry which is preliminary data.</text>
</comment>
<sequence>MSIVQNANEVDGAATEEFLASSEGLRTVLTVLDQLGPDGWHTLPVAKVLLELAQKRFAPVAQAWHRPPEDATYAAFLAMRGRSARTARDPWGVVTRAVELAMQAETYGERLLISPERARRPVHRPAEAPMRAGEHEEFLYDIVATEGSVAGRSDDGVERLIATCAAFLVVAGWPHARARRVVEYVSMRAADMGSRESALDALRRDNVTRLHLGLSHSAWNTLVGLLIGAKPRVGSTATLGVFARVLLGDQLGDLLRDTDLLDQAQLTCPGGSHD</sequence>